<evidence type="ECO:0000256" key="1">
    <source>
        <dbReference type="SAM" id="Phobius"/>
    </source>
</evidence>
<evidence type="ECO:0000313" key="3">
    <source>
        <dbReference type="Proteomes" id="UP000249547"/>
    </source>
</evidence>
<proteinExistence type="predicted"/>
<organism evidence="2 3">
    <name type="scientific">Chitinophaga skermanii</name>
    <dbReference type="NCBI Taxonomy" id="331697"/>
    <lineage>
        <taxon>Bacteria</taxon>
        <taxon>Pseudomonadati</taxon>
        <taxon>Bacteroidota</taxon>
        <taxon>Chitinophagia</taxon>
        <taxon>Chitinophagales</taxon>
        <taxon>Chitinophagaceae</taxon>
        <taxon>Chitinophaga</taxon>
    </lineage>
</organism>
<feature type="transmembrane region" description="Helical" evidence="1">
    <location>
        <begin position="12"/>
        <end position="32"/>
    </location>
</feature>
<keyword evidence="1" id="KW-1133">Transmembrane helix</keyword>
<feature type="transmembrane region" description="Helical" evidence="1">
    <location>
        <begin position="93"/>
        <end position="113"/>
    </location>
</feature>
<comment type="caution">
    <text evidence="2">The sequence shown here is derived from an EMBL/GenBank/DDBJ whole genome shotgun (WGS) entry which is preliminary data.</text>
</comment>
<dbReference type="InterPro" id="IPR018750">
    <property type="entry name" value="DUF2306_membrane"/>
</dbReference>
<accession>A0A327R1F4</accession>
<gene>
    <name evidence="2" type="ORF">LX64_00312</name>
</gene>
<feature type="transmembrane region" description="Helical" evidence="1">
    <location>
        <begin position="52"/>
        <end position="72"/>
    </location>
</feature>
<reference evidence="2 3" key="1">
    <citation type="submission" date="2018-06" db="EMBL/GenBank/DDBJ databases">
        <title>Genomic Encyclopedia of Archaeal and Bacterial Type Strains, Phase II (KMG-II): from individual species to whole genera.</title>
        <authorList>
            <person name="Goeker M."/>
        </authorList>
    </citation>
    <scope>NUCLEOTIDE SEQUENCE [LARGE SCALE GENOMIC DNA]</scope>
    <source>
        <strain evidence="2 3">DSM 23857</strain>
    </source>
</reference>
<name>A0A327R1F4_9BACT</name>
<dbReference type="RefSeq" id="WP_111595838.1">
    <property type="nucleotide sequence ID" value="NZ_QLLL01000001.1"/>
</dbReference>
<keyword evidence="3" id="KW-1185">Reference proteome</keyword>
<dbReference type="AlphaFoldDB" id="A0A327R1F4"/>
<feature type="transmembrane region" description="Helical" evidence="1">
    <location>
        <begin position="182"/>
        <end position="205"/>
    </location>
</feature>
<evidence type="ECO:0000313" key="2">
    <source>
        <dbReference type="EMBL" id="RAJ10706.1"/>
    </source>
</evidence>
<dbReference type="Pfam" id="PF10067">
    <property type="entry name" value="DUF2306"/>
    <property type="match status" value="1"/>
</dbReference>
<protein>
    <submittedName>
        <fullName evidence="2">Putative membrane protein</fullName>
    </submittedName>
</protein>
<sequence length="215" mass="25026">MKIILKSFKFVIAYLFISGGTVVLLSIILQYVPFRDDVGIFLQHNSYTDLPLWKSAFYIHVFTAIFAVLAGFTQFSQYIINNHRFIHKVMGKLYAYNILLINVPAGFIIAIFASGGWQIRAAFIILDLLWCYCTYEGVKHIKDGDIAGHRRFMMRSYALTCSAITFRIWKYLLTTFTHLDPVVIHTIDAWMAFVPNLLFVEWVIWQKKQRSYSEV</sequence>
<dbReference type="Proteomes" id="UP000249547">
    <property type="component" value="Unassembled WGS sequence"/>
</dbReference>
<keyword evidence="1" id="KW-0812">Transmembrane</keyword>
<dbReference type="OrthoDB" id="6385003at2"/>
<keyword evidence="1" id="KW-0472">Membrane</keyword>
<dbReference type="EMBL" id="QLLL01000001">
    <property type="protein sequence ID" value="RAJ10706.1"/>
    <property type="molecule type" value="Genomic_DNA"/>
</dbReference>